<dbReference type="NCBIfam" id="TIGR00277">
    <property type="entry name" value="HDIG"/>
    <property type="match status" value="1"/>
</dbReference>
<gene>
    <name evidence="2" type="ORF">sm9_0340</name>
</gene>
<sequence>MIEIEILKKEKTPQNVIDHSIAVCKKACEIAKNFPEADLDIMQKGALLHDIGRSRTHGITHAVEGVEIARGYGYGDDVLNIIERHIGAGITKKEAEELNLFEKSYVPETLEEKIVAHADNLISGTEEVDIDFVIKKWKSRMDNPEDNIKRLIKLDEELIQAFKDE</sequence>
<keyword evidence="3" id="KW-1185">Reference proteome</keyword>
<evidence type="ECO:0000259" key="1">
    <source>
        <dbReference type="PROSITE" id="PS51831"/>
    </source>
</evidence>
<dbReference type="SUPFAM" id="SSF109604">
    <property type="entry name" value="HD-domain/PDEase-like"/>
    <property type="match status" value="1"/>
</dbReference>
<dbReference type="SMART" id="SM00471">
    <property type="entry name" value="HDc"/>
    <property type="match status" value="1"/>
</dbReference>
<dbReference type="Gene3D" id="1.10.3210.10">
    <property type="entry name" value="Hypothetical protein af1432"/>
    <property type="match status" value="1"/>
</dbReference>
<dbReference type="PATRIC" id="fig|230361.4.peg.354"/>
<dbReference type="InterPro" id="IPR003607">
    <property type="entry name" value="HD/PDEase_dom"/>
</dbReference>
<dbReference type="InterPro" id="IPR006674">
    <property type="entry name" value="HD_domain"/>
</dbReference>
<dbReference type="InterPro" id="IPR006675">
    <property type="entry name" value="HDIG_dom"/>
</dbReference>
<reference evidence="2 3" key="1">
    <citation type="submission" date="2015-04" db="EMBL/GenBank/DDBJ databases">
        <title>The complete genome sequence of the rumen methanogen Methanobrevibacter millerae SM9.</title>
        <authorList>
            <person name="Leahy S.C."/>
            <person name="Kelly W.J."/>
            <person name="Pacheco D.M."/>
            <person name="Li D."/>
            <person name="Altermann E."/>
            <person name="Attwood G.T."/>
        </authorList>
    </citation>
    <scope>NUCLEOTIDE SEQUENCE [LARGE SCALE GENOMIC DNA]</scope>
    <source>
        <strain evidence="2 3">SM9</strain>
    </source>
</reference>
<dbReference type="KEGG" id="mmil:sm9_0340"/>
<accession>A0A0U2L3J1</accession>
<proteinExistence type="predicted"/>
<dbReference type="EMBL" id="CP011266">
    <property type="protein sequence ID" value="ALT68142.1"/>
    <property type="molecule type" value="Genomic_DNA"/>
</dbReference>
<organism evidence="2 3">
    <name type="scientific">Methanobrevibacter millerae</name>
    <dbReference type="NCBI Taxonomy" id="230361"/>
    <lineage>
        <taxon>Archaea</taxon>
        <taxon>Methanobacteriati</taxon>
        <taxon>Methanobacteriota</taxon>
        <taxon>Methanomada group</taxon>
        <taxon>Methanobacteria</taxon>
        <taxon>Methanobacteriales</taxon>
        <taxon>Methanobacteriaceae</taxon>
        <taxon>Methanobrevibacter</taxon>
    </lineage>
</organism>
<dbReference type="Proteomes" id="UP000067738">
    <property type="component" value="Chromosome"/>
</dbReference>
<evidence type="ECO:0000313" key="2">
    <source>
        <dbReference type="EMBL" id="ALT68142.1"/>
    </source>
</evidence>
<dbReference type="NCBIfam" id="TIGR00295">
    <property type="entry name" value="TIGR00295 family protein"/>
    <property type="match status" value="1"/>
</dbReference>
<dbReference type="CDD" id="cd00077">
    <property type="entry name" value="HDc"/>
    <property type="match status" value="1"/>
</dbReference>
<dbReference type="Pfam" id="PF01966">
    <property type="entry name" value="HD"/>
    <property type="match status" value="1"/>
</dbReference>
<feature type="domain" description="HD" evidence="1">
    <location>
        <begin position="16"/>
        <end position="124"/>
    </location>
</feature>
<dbReference type="AlphaFoldDB" id="A0A0U2L3J1"/>
<evidence type="ECO:0000313" key="3">
    <source>
        <dbReference type="Proteomes" id="UP000067738"/>
    </source>
</evidence>
<protein>
    <submittedName>
        <fullName evidence="2">HD domain-containing protein</fullName>
    </submittedName>
</protein>
<name>A0A0U2L3J1_9EURY</name>
<dbReference type="InterPro" id="IPR004454">
    <property type="entry name" value="HD-related"/>
</dbReference>
<dbReference type="PROSITE" id="PS51831">
    <property type="entry name" value="HD"/>
    <property type="match status" value="1"/>
</dbReference>
<dbReference type="PANTHER" id="PTHR38659:SF2">
    <property type="entry name" value="HDIG DOMAIN PROTEIN"/>
    <property type="match status" value="1"/>
</dbReference>
<dbReference type="PANTHER" id="PTHR38659">
    <property type="entry name" value="METAL-DEPENDENT PHOSPHOHYDROLASE"/>
    <property type="match status" value="1"/>
</dbReference>